<evidence type="ECO:0000313" key="11">
    <source>
        <dbReference type="EMBL" id="MBB2892295.1"/>
    </source>
</evidence>
<feature type="transmembrane region" description="Helical" evidence="9">
    <location>
        <begin position="93"/>
        <end position="115"/>
    </location>
</feature>
<evidence type="ECO:0000256" key="3">
    <source>
        <dbReference type="ARBA" id="ARBA00022692"/>
    </source>
</evidence>
<keyword evidence="3 9" id="KW-0812">Transmembrane</keyword>
<accession>A0A839NAQ1</accession>
<dbReference type="Proteomes" id="UP000559182">
    <property type="component" value="Unassembled WGS sequence"/>
</dbReference>
<evidence type="ECO:0000256" key="9">
    <source>
        <dbReference type="SAM" id="Phobius"/>
    </source>
</evidence>
<keyword evidence="2" id="KW-1003">Cell membrane</keyword>
<name>A0A839NAQ1_9MICO</name>
<dbReference type="InterPro" id="IPR049453">
    <property type="entry name" value="Memb_transporter_dom"/>
</dbReference>
<dbReference type="PANTHER" id="PTHR30509">
    <property type="entry name" value="P-HYDROXYBENZOIC ACID EFFLUX PUMP SUBUNIT-RELATED"/>
    <property type="match status" value="1"/>
</dbReference>
<evidence type="ECO:0000259" key="10">
    <source>
        <dbReference type="Pfam" id="PF13515"/>
    </source>
</evidence>
<dbReference type="EMBL" id="JACHVQ010000001">
    <property type="protein sequence ID" value="MBB2892295.1"/>
    <property type="molecule type" value="Genomic_DNA"/>
</dbReference>
<evidence type="ECO:0000256" key="6">
    <source>
        <dbReference type="ARBA" id="ARBA00043993"/>
    </source>
</evidence>
<dbReference type="Pfam" id="PF13515">
    <property type="entry name" value="FUSC_2"/>
    <property type="match status" value="1"/>
</dbReference>
<keyword evidence="12" id="KW-1185">Reference proteome</keyword>
<feature type="transmembrane region" description="Helical" evidence="9">
    <location>
        <begin position="446"/>
        <end position="463"/>
    </location>
</feature>
<organism evidence="11 12">
    <name type="scientific">Flexivirga oryzae</name>
    <dbReference type="NCBI Taxonomy" id="1794944"/>
    <lineage>
        <taxon>Bacteria</taxon>
        <taxon>Bacillati</taxon>
        <taxon>Actinomycetota</taxon>
        <taxon>Actinomycetes</taxon>
        <taxon>Micrococcales</taxon>
        <taxon>Dermacoccaceae</taxon>
        <taxon>Flexivirga</taxon>
    </lineage>
</organism>
<dbReference type="PANTHER" id="PTHR30509:SF9">
    <property type="entry name" value="MULTIDRUG RESISTANCE PROTEIN MDTO"/>
    <property type="match status" value="1"/>
</dbReference>
<feature type="transmembrane region" description="Helical" evidence="9">
    <location>
        <begin position="493"/>
        <end position="512"/>
    </location>
</feature>
<feature type="region of interest" description="Disordered" evidence="8">
    <location>
        <begin position="1"/>
        <end position="25"/>
    </location>
</feature>
<protein>
    <recommendedName>
        <fullName evidence="10">Integral membrane bound transporter domain-containing protein</fullName>
    </recommendedName>
</protein>
<reference evidence="11 12" key="1">
    <citation type="submission" date="2020-08" db="EMBL/GenBank/DDBJ databases">
        <title>Sequencing the genomes of 1000 actinobacteria strains.</title>
        <authorList>
            <person name="Klenk H.-P."/>
        </authorList>
    </citation>
    <scope>NUCLEOTIDE SEQUENCE [LARGE SCALE GENOMIC DNA]</scope>
    <source>
        <strain evidence="11 12">DSM 105369</strain>
    </source>
</reference>
<evidence type="ECO:0000256" key="4">
    <source>
        <dbReference type="ARBA" id="ARBA00022989"/>
    </source>
</evidence>
<keyword evidence="5 9" id="KW-0472">Membrane</keyword>
<gene>
    <name evidence="11" type="ORF">FHU39_002279</name>
</gene>
<evidence type="ECO:0000256" key="7">
    <source>
        <dbReference type="SAM" id="Coils"/>
    </source>
</evidence>
<evidence type="ECO:0000313" key="12">
    <source>
        <dbReference type="Proteomes" id="UP000559182"/>
    </source>
</evidence>
<feature type="coiled-coil region" evidence="7">
    <location>
        <begin position="251"/>
        <end position="278"/>
    </location>
</feature>
<evidence type="ECO:0000256" key="1">
    <source>
        <dbReference type="ARBA" id="ARBA00004651"/>
    </source>
</evidence>
<keyword evidence="4 9" id="KW-1133">Transmembrane helix</keyword>
<dbReference type="RefSeq" id="WP_183320429.1">
    <property type="nucleotide sequence ID" value="NZ_JACHVQ010000001.1"/>
</dbReference>
<comment type="subcellular location">
    <subcellularLocation>
        <location evidence="1">Cell membrane</location>
        <topology evidence="1">Multi-pass membrane protein</topology>
    </subcellularLocation>
</comment>
<dbReference type="GO" id="GO:0005886">
    <property type="term" value="C:plasma membrane"/>
    <property type="evidence" value="ECO:0007669"/>
    <property type="project" value="UniProtKB-SubCell"/>
</dbReference>
<evidence type="ECO:0000256" key="5">
    <source>
        <dbReference type="ARBA" id="ARBA00023136"/>
    </source>
</evidence>
<feature type="transmembrane region" description="Helical" evidence="9">
    <location>
        <begin position="573"/>
        <end position="591"/>
    </location>
</feature>
<comment type="caution">
    <text evidence="11">The sequence shown here is derived from an EMBL/GenBank/DDBJ whole genome shotgun (WGS) entry which is preliminary data.</text>
</comment>
<keyword evidence="7" id="KW-0175">Coiled coil</keyword>
<feature type="transmembrane region" description="Helical" evidence="9">
    <location>
        <begin position="148"/>
        <end position="164"/>
    </location>
</feature>
<sequence length="783" mass="83841">MTGIAAPSHSSDLQQPAPDAAASRRRPRAEWLDRLLTHDPGLNRLRMALQVVVSIGAALLAERLFVRLTGALQAPTTGLSGAPLAQVTAANHAMLVIAMMIGAMVCMMATFAAPMLPTVRTLYLAILLMPVPMVAGLAIGLATSHHRPLALTLLTLILAGGAYLRRFGPWGFFGGQLMFMGDFMGFFLGEEVGFATLKWFAPEVVLGALVAALAQLALFHPSRRRTLARVRRTFGSRARALVDTALEVLDHPEDRRTVERLQRRAERLNETALMIDAALGAPGAVPDGLTARQLHQAVFDAEQSLVNMARFAAGLGRHGMRRGDRALVRTALLAVGRHDPATARITAARLYERLQEVAARPPVDDASARRRIILHRFATSVRDWSRIATLSPRTPNAAPDDDPAFTPSVTLVGGWLPGSSMVSASASTESGPRLADRVRMASNVRVAIQIGVAVTGAILLGSVLSERRFYWAVIAAFVTFMGANNATEQVRKGLLRVIGTLIGVFLGSWLAHVVGGDANLAVLVVLLSIGLGIYFLRISYAFMVVGITVMVSLLYVELGEFSDGLLQLRLEETAIGAAVAILTVLLVFPLRSWQVVRVAARDHAAAVRTLVDGTLRRVTGDCADTELRSAARELDLTHQTLVASLKPLRGLPGPGSDVHRKLRSAADASVHRARMLLRESGSIAANDLGADAGALDQARTALSCSVQAIVDGLTEDRRAAEHTYTRTASLFDSIATHRADAELITPAQLLLRDVCLLDESMAAFADAADLQVRALDSVPAQPG</sequence>
<feature type="transmembrane region" description="Helical" evidence="9">
    <location>
        <begin position="200"/>
        <end position="219"/>
    </location>
</feature>
<feature type="transmembrane region" description="Helical" evidence="9">
    <location>
        <begin position="469"/>
        <end position="486"/>
    </location>
</feature>
<comment type="similarity">
    <text evidence="6">Belongs to the YccS/YhfK family.</text>
</comment>
<evidence type="ECO:0000256" key="2">
    <source>
        <dbReference type="ARBA" id="ARBA00022475"/>
    </source>
</evidence>
<feature type="domain" description="Integral membrane bound transporter" evidence="10">
    <location>
        <begin position="457"/>
        <end position="582"/>
    </location>
</feature>
<dbReference type="AlphaFoldDB" id="A0A839NAQ1"/>
<evidence type="ECO:0000256" key="8">
    <source>
        <dbReference type="SAM" id="MobiDB-lite"/>
    </source>
</evidence>
<proteinExistence type="inferred from homology"/>
<feature type="transmembrane region" description="Helical" evidence="9">
    <location>
        <begin position="171"/>
        <end position="188"/>
    </location>
</feature>
<feature type="transmembrane region" description="Helical" evidence="9">
    <location>
        <begin position="122"/>
        <end position="142"/>
    </location>
</feature>
<feature type="transmembrane region" description="Helical" evidence="9">
    <location>
        <begin position="541"/>
        <end position="558"/>
    </location>
</feature>
<feature type="transmembrane region" description="Helical" evidence="9">
    <location>
        <begin position="518"/>
        <end position="536"/>
    </location>
</feature>